<dbReference type="InterPro" id="IPR051202">
    <property type="entry name" value="Peptidase_C40"/>
</dbReference>
<evidence type="ECO:0000256" key="3">
    <source>
        <dbReference type="ARBA" id="ARBA00022801"/>
    </source>
</evidence>
<accession>A0ABZ3J0N6</accession>
<reference evidence="7" key="1">
    <citation type="submission" date="2024-05" db="EMBL/GenBank/DDBJ databases">
        <title>Isolation and characterization of Sporomusa carbonis sp. nov., a carboxydotrophic hydrogenogen in the genus of Sporomusa isolated from a charcoal burning pile.</title>
        <authorList>
            <person name="Boeer T."/>
            <person name="Rosenbaum F."/>
            <person name="Eysell L."/>
            <person name="Mueller V."/>
            <person name="Daniel R."/>
            <person name="Poehlein A."/>
        </authorList>
    </citation>
    <scope>NUCLEOTIDE SEQUENCE [LARGE SCALE GENOMIC DNA]</scope>
    <source>
        <strain evidence="7">DSM 3132</strain>
    </source>
</reference>
<keyword evidence="2" id="KW-0645">Protease</keyword>
<dbReference type="PANTHER" id="PTHR47053:SF1">
    <property type="entry name" value="MUREIN DD-ENDOPEPTIDASE MEPH-RELATED"/>
    <property type="match status" value="1"/>
</dbReference>
<proteinExistence type="inferred from homology"/>
<dbReference type="Proteomes" id="UP000216052">
    <property type="component" value="Chromosome"/>
</dbReference>
<dbReference type="Gene3D" id="3.90.1720.10">
    <property type="entry name" value="endopeptidase domain like (from Nostoc punctiforme)"/>
    <property type="match status" value="1"/>
</dbReference>
<comment type="similarity">
    <text evidence="1">Belongs to the peptidase C40 family.</text>
</comment>
<organism evidence="7 8">
    <name type="scientific">Sporomusa acidovorans (strain ATCC 49682 / DSM 3132 / Mol)</name>
    <dbReference type="NCBI Taxonomy" id="1123286"/>
    <lineage>
        <taxon>Bacteria</taxon>
        <taxon>Bacillati</taxon>
        <taxon>Bacillota</taxon>
        <taxon>Negativicutes</taxon>
        <taxon>Selenomonadales</taxon>
        <taxon>Sporomusaceae</taxon>
        <taxon>Sporomusa</taxon>
    </lineage>
</organism>
<evidence type="ECO:0000256" key="5">
    <source>
        <dbReference type="SAM" id="SignalP"/>
    </source>
</evidence>
<dbReference type="EC" id="3.4.-.-" evidence="7"/>
<dbReference type="InterPro" id="IPR038765">
    <property type="entry name" value="Papain-like_cys_pep_sf"/>
</dbReference>
<dbReference type="GO" id="GO:0016787">
    <property type="term" value="F:hydrolase activity"/>
    <property type="evidence" value="ECO:0007669"/>
    <property type="project" value="UniProtKB-KW"/>
</dbReference>
<keyword evidence="5" id="KW-0732">Signal</keyword>
<gene>
    <name evidence="7" type="primary">mepS</name>
    <name evidence="7" type="ORF">SPACI_015770</name>
</gene>
<sequence length="165" mass="18627">MRLYARFLAVYLVFLLFVLFNAAALAAPARSVPTKATPVKAKSVKTEDIIKTAERYLKTPYRFGGETPKGFDCSGFVKFVYDKNGQKLPRAADVQFKQGKKVDRRQLKTGDLVFFTTYAPGASHVGIYYGKGQFIHVSTSRGVMISRLDEAYWKPRYLGARRIIN</sequence>
<evidence type="ECO:0000313" key="8">
    <source>
        <dbReference type="Proteomes" id="UP000216052"/>
    </source>
</evidence>
<dbReference type="PANTHER" id="PTHR47053">
    <property type="entry name" value="MUREIN DD-ENDOPEPTIDASE MEPH-RELATED"/>
    <property type="match status" value="1"/>
</dbReference>
<dbReference type="Pfam" id="PF00877">
    <property type="entry name" value="NLPC_P60"/>
    <property type="match status" value="1"/>
</dbReference>
<evidence type="ECO:0000313" key="7">
    <source>
        <dbReference type="EMBL" id="XFO71547.1"/>
    </source>
</evidence>
<evidence type="ECO:0000259" key="6">
    <source>
        <dbReference type="PROSITE" id="PS51935"/>
    </source>
</evidence>
<feature type="chain" id="PRO_5046253095" evidence="5">
    <location>
        <begin position="27"/>
        <end position="165"/>
    </location>
</feature>
<feature type="domain" description="NlpC/P60" evidence="6">
    <location>
        <begin position="43"/>
        <end position="164"/>
    </location>
</feature>
<evidence type="ECO:0000256" key="1">
    <source>
        <dbReference type="ARBA" id="ARBA00007074"/>
    </source>
</evidence>
<dbReference type="InterPro" id="IPR000064">
    <property type="entry name" value="NLP_P60_dom"/>
</dbReference>
<dbReference type="SUPFAM" id="SSF54001">
    <property type="entry name" value="Cysteine proteinases"/>
    <property type="match status" value="1"/>
</dbReference>
<keyword evidence="4" id="KW-0788">Thiol protease</keyword>
<keyword evidence="3 7" id="KW-0378">Hydrolase</keyword>
<keyword evidence="8" id="KW-1185">Reference proteome</keyword>
<feature type="signal peptide" evidence="5">
    <location>
        <begin position="1"/>
        <end position="26"/>
    </location>
</feature>
<evidence type="ECO:0000256" key="2">
    <source>
        <dbReference type="ARBA" id="ARBA00022670"/>
    </source>
</evidence>
<dbReference type="RefSeq" id="WP_093797053.1">
    <property type="nucleotide sequence ID" value="NZ_CP155571.1"/>
</dbReference>
<dbReference type="PROSITE" id="PS51935">
    <property type="entry name" value="NLPC_P60"/>
    <property type="match status" value="1"/>
</dbReference>
<name>A0ABZ3J0N6_SPOA4</name>
<evidence type="ECO:0000256" key="4">
    <source>
        <dbReference type="ARBA" id="ARBA00022807"/>
    </source>
</evidence>
<protein>
    <submittedName>
        <fullName evidence="7">Murein DD-endopeptidase MepS/Murein LD-carboxypeptidase</fullName>
        <ecNumber evidence="7">3.4.-.-</ecNumber>
    </submittedName>
</protein>
<dbReference type="EMBL" id="CP155571">
    <property type="protein sequence ID" value="XFO71547.1"/>
    <property type="molecule type" value="Genomic_DNA"/>
</dbReference>